<dbReference type="EMBL" id="RCTY01000044">
    <property type="protein sequence ID" value="ROU05573.1"/>
    <property type="molecule type" value="Genomic_DNA"/>
</dbReference>
<comment type="caution">
    <text evidence="1">The sequence shown here is derived from an EMBL/GenBank/DDBJ whole genome shotgun (WGS) entry which is preliminary data.</text>
</comment>
<gene>
    <name evidence="1" type="ORF">D9T17_17910</name>
</gene>
<name>A0A3N2RDQ0_LYSEN</name>
<evidence type="ECO:0000313" key="2">
    <source>
        <dbReference type="Proteomes" id="UP000275910"/>
    </source>
</evidence>
<evidence type="ECO:0000313" key="1">
    <source>
        <dbReference type="EMBL" id="ROU05573.1"/>
    </source>
</evidence>
<reference evidence="1 2" key="1">
    <citation type="submission" date="2018-10" db="EMBL/GenBank/DDBJ databases">
        <title>The genome of Lysobacter enzymogenes OH11.</title>
        <authorList>
            <person name="Liu F."/>
            <person name="Zhao Y."/>
            <person name="Qian G."/>
            <person name="Chen Y."/>
            <person name="Xu H."/>
        </authorList>
    </citation>
    <scope>NUCLEOTIDE SEQUENCE [LARGE SCALE GENOMIC DNA]</scope>
    <source>
        <strain evidence="1 2">OH11</strain>
    </source>
</reference>
<dbReference type="AlphaFoldDB" id="A0A3N2RDQ0"/>
<sequence>MALARDDEQRAATWTQMPAWVRDSIGQIFARIDYERDETVTFGHADDTPNESFVLAQRWHRGLRD</sequence>
<protein>
    <submittedName>
        <fullName evidence="1">Uncharacterized protein</fullName>
    </submittedName>
</protein>
<organism evidence="1 2">
    <name type="scientific">Lysobacter enzymogenes</name>
    <dbReference type="NCBI Taxonomy" id="69"/>
    <lineage>
        <taxon>Bacteria</taxon>
        <taxon>Pseudomonadati</taxon>
        <taxon>Pseudomonadota</taxon>
        <taxon>Gammaproteobacteria</taxon>
        <taxon>Lysobacterales</taxon>
        <taxon>Lysobacteraceae</taxon>
        <taxon>Lysobacter</taxon>
    </lineage>
</organism>
<dbReference type="Proteomes" id="UP000275910">
    <property type="component" value="Unassembled WGS sequence"/>
</dbReference>
<accession>A0A3N2RDQ0</accession>
<proteinExistence type="predicted"/>